<feature type="transmembrane region" description="Helical" evidence="5">
    <location>
        <begin position="243"/>
        <end position="264"/>
    </location>
</feature>
<feature type="transmembrane region" description="Helical" evidence="5">
    <location>
        <begin position="96"/>
        <end position="115"/>
    </location>
</feature>
<reference evidence="6 7" key="1">
    <citation type="submission" date="2024-03" db="EMBL/GenBank/DDBJ databases">
        <title>Two novel species of the genus Flavobacterium exhibiting potentially degradation of complex polysaccharides.</title>
        <authorList>
            <person name="Lian X."/>
        </authorList>
    </citation>
    <scope>NUCLEOTIDE SEQUENCE [LARGE SCALE GENOMIC DNA]</scope>
    <source>
        <strain evidence="7">j3</strain>
    </source>
</reference>
<keyword evidence="4 5" id="KW-0472">Membrane</keyword>
<dbReference type="Pfam" id="PF00902">
    <property type="entry name" value="TatC"/>
    <property type="match status" value="1"/>
</dbReference>
<keyword evidence="5" id="KW-0653">Protein transport</keyword>
<evidence type="ECO:0000313" key="7">
    <source>
        <dbReference type="Proteomes" id="UP001460072"/>
    </source>
</evidence>
<dbReference type="PANTHER" id="PTHR30371">
    <property type="entry name" value="SEC-INDEPENDENT PROTEIN TRANSLOCASE PROTEIN TATC"/>
    <property type="match status" value="1"/>
</dbReference>
<comment type="subunit">
    <text evidence="5">Forms a complex with TatA.</text>
</comment>
<dbReference type="PRINTS" id="PR01840">
    <property type="entry name" value="TATCFAMILY"/>
</dbReference>
<organism evidence="6 7">
    <name type="scientific">Flavobacterium aureirubrum</name>
    <dbReference type="NCBI Taxonomy" id="3133147"/>
    <lineage>
        <taxon>Bacteria</taxon>
        <taxon>Pseudomonadati</taxon>
        <taxon>Bacteroidota</taxon>
        <taxon>Flavobacteriia</taxon>
        <taxon>Flavobacteriales</taxon>
        <taxon>Flavobacteriaceae</taxon>
        <taxon>Flavobacterium</taxon>
    </lineage>
</organism>
<sequence>MAKKALAEMSFLDHLEELRWLLVRSTLAIIIIACACYFIDDFIFDTILFGPKDPNFVTYRFFCELTRFFGVDDSYACATEFSFIIQNTEVGGQFSIYLWILITAGFILGFPYILYEVWRFISPALYESERKKASAFIIVSSLLFFIGVLFGYFIILPLSINFFGNFNVSQAIVNQFTIDSYISMIKTSVIVSGLVFELPIIIYFLAKLGLVTPAFLRKYRRAAIVIILIVAAIATPPDIPSQVVVSIPILILYEVSILIAVLVVKKEKQNEQIS</sequence>
<dbReference type="PANTHER" id="PTHR30371:SF0">
    <property type="entry name" value="SEC-INDEPENDENT PROTEIN TRANSLOCASE PROTEIN TATC, CHLOROPLASTIC-RELATED"/>
    <property type="match status" value="1"/>
</dbReference>
<evidence type="ECO:0000256" key="4">
    <source>
        <dbReference type="ARBA" id="ARBA00023136"/>
    </source>
</evidence>
<keyword evidence="3 5" id="KW-1133">Transmembrane helix</keyword>
<comment type="function">
    <text evidence="5">Part of the twin-arginine translocation (Tat) system that transports large folded proteins containing a characteristic twin-arginine motif in their signal peptide across membranes.</text>
</comment>
<dbReference type="EMBL" id="JBCGDO010000004">
    <property type="protein sequence ID" value="MEM0541948.1"/>
    <property type="molecule type" value="Genomic_DNA"/>
</dbReference>
<keyword evidence="7" id="KW-1185">Reference proteome</keyword>
<feature type="transmembrane region" description="Helical" evidence="5">
    <location>
        <begin position="21"/>
        <end position="40"/>
    </location>
</feature>
<feature type="transmembrane region" description="Helical" evidence="5">
    <location>
        <begin position="136"/>
        <end position="160"/>
    </location>
</feature>
<accession>A0ABU9N347</accession>
<dbReference type="Proteomes" id="UP001460072">
    <property type="component" value="Unassembled WGS sequence"/>
</dbReference>
<dbReference type="InterPro" id="IPR002033">
    <property type="entry name" value="TatC"/>
</dbReference>
<dbReference type="NCBIfam" id="TIGR00945">
    <property type="entry name" value="tatC"/>
    <property type="match status" value="1"/>
</dbReference>
<proteinExistence type="inferred from homology"/>
<gene>
    <name evidence="5 6" type="primary">tatC</name>
    <name evidence="6" type="ORF">WFZ85_04940</name>
</gene>
<dbReference type="HAMAP" id="MF_00902">
    <property type="entry name" value="TatC"/>
    <property type="match status" value="1"/>
</dbReference>
<comment type="similarity">
    <text evidence="5">Belongs to the TatC family.</text>
</comment>
<comment type="subcellular location">
    <subcellularLocation>
        <location evidence="5">Cell membrane</location>
        <topology evidence="5">Multi-pass membrane protein</topology>
    </subcellularLocation>
    <subcellularLocation>
        <location evidence="1">Membrane</location>
        <topology evidence="1">Multi-pass membrane protein</topology>
    </subcellularLocation>
</comment>
<evidence type="ECO:0000256" key="1">
    <source>
        <dbReference type="ARBA" id="ARBA00004141"/>
    </source>
</evidence>
<evidence type="ECO:0000256" key="5">
    <source>
        <dbReference type="HAMAP-Rule" id="MF_00902"/>
    </source>
</evidence>
<keyword evidence="5" id="KW-0811">Translocation</keyword>
<keyword evidence="5" id="KW-0813">Transport</keyword>
<evidence type="ECO:0000256" key="2">
    <source>
        <dbReference type="ARBA" id="ARBA00022692"/>
    </source>
</evidence>
<evidence type="ECO:0000313" key="6">
    <source>
        <dbReference type="EMBL" id="MEM0541948.1"/>
    </source>
</evidence>
<feature type="transmembrane region" description="Helical" evidence="5">
    <location>
        <begin position="218"/>
        <end position="237"/>
    </location>
</feature>
<keyword evidence="5" id="KW-1003">Cell membrane</keyword>
<dbReference type="RefSeq" id="WP_342695170.1">
    <property type="nucleotide sequence ID" value="NZ_JBCGDO010000004.1"/>
</dbReference>
<comment type="caution">
    <text evidence="6">The sequence shown here is derived from an EMBL/GenBank/DDBJ whole genome shotgun (WGS) entry which is preliminary data.</text>
</comment>
<keyword evidence="2 5" id="KW-0812">Transmembrane</keyword>
<protein>
    <recommendedName>
        <fullName evidence="5">Sec-independent protein translocase protein TatC</fullName>
    </recommendedName>
</protein>
<evidence type="ECO:0000256" key="3">
    <source>
        <dbReference type="ARBA" id="ARBA00022989"/>
    </source>
</evidence>
<name>A0ABU9N347_9FLAO</name>
<feature type="transmembrane region" description="Helical" evidence="5">
    <location>
        <begin position="180"/>
        <end position="206"/>
    </location>
</feature>